<dbReference type="SMART" id="SM00388">
    <property type="entry name" value="HisKA"/>
    <property type="match status" value="1"/>
</dbReference>
<dbReference type="PANTHER" id="PTHR43711:SF1">
    <property type="entry name" value="HISTIDINE KINASE 1"/>
    <property type="match status" value="1"/>
</dbReference>
<dbReference type="PRINTS" id="PR00344">
    <property type="entry name" value="BCTRLSENSOR"/>
</dbReference>
<protein>
    <recommendedName>
        <fullName evidence="3">histidine kinase</fullName>
        <ecNumber evidence="3">2.7.13.3</ecNumber>
    </recommendedName>
</protein>
<evidence type="ECO:0000313" key="15">
    <source>
        <dbReference type="EMBL" id="GLV61065.1"/>
    </source>
</evidence>
<dbReference type="Gene3D" id="1.10.287.130">
    <property type="match status" value="1"/>
</dbReference>
<dbReference type="InterPro" id="IPR050736">
    <property type="entry name" value="Sensor_HK_Regulatory"/>
</dbReference>
<evidence type="ECO:0000256" key="5">
    <source>
        <dbReference type="ARBA" id="ARBA00022679"/>
    </source>
</evidence>
<feature type="transmembrane region" description="Helical" evidence="13">
    <location>
        <begin position="76"/>
        <end position="98"/>
    </location>
</feature>
<comment type="caution">
    <text evidence="15">The sequence shown here is derived from an EMBL/GenBank/DDBJ whole genome shotgun (WGS) entry which is preliminary data.</text>
</comment>
<accession>A0ABQ6G8A3</accession>
<dbReference type="Pfam" id="PF13493">
    <property type="entry name" value="DUF4118"/>
    <property type="match status" value="1"/>
</dbReference>
<feature type="transmembrane region" description="Helical" evidence="13">
    <location>
        <begin position="6"/>
        <end position="25"/>
    </location>
</feature>
<dbReference type="Pfam" id="PF02518">
    <property type="entry name" value="HATPase_c"/>
    <property type="match status" value="1"/>
</dbReference>
<dbReference type="SUPFAM" id="SSF47384">
    <property type="entry name" value="Homodimeric domain of signal transducing histidine kinase"/>
    <property type="match status" value="1"/>
</dbReference>
<dbReference type="EMBL" id="BSRI01000002">
    <property type="protein sequence ID" value="GLV61065.1"/>
    <property type="molecule type" value="Genomic_DNA"/>
</dbReference>
<evidence type="ECO:0000256" key="4">
    <source>
        <dbReference type="ARBA" id="ARBA00022553"/>
    </source>
</evidence>
<dbReference type="InterPro" id="IPR003594">
    <property type="entry name" value="HATPase_dom"/>
</dbReference>
<evidence type="ECO:0000259" key="14">
    <source>
        <dbReference type="PROSITE" id="PS50109"/>
    </source>
</evidence>
<comment type="catalytic activity">
    <reaction evidence="1">
        <text>ATP + protein L-histidine = ADP + protein N-phospho-L-histidine.</text>
        <dbReference type="EC" id="2.7.13.3"/>
    </reaction>
</comment>
<dbReference type="Proteomes" id="UP001344906">
    <property type="component" value="Unassembled WGS sequence"/>
</dbReference>
<evidence type="ECO:0000256" key="1">
    <source>
        <dbReference type="ARBA" id="ARBA00000085"/>
    </source>
</evidence>
<feature type="domain" description="Histidine kinase" evidence="14">
    <location>
        <begin position="141"/>
        <end position="362"/>
    </location>
</feature>
<dbReference type="SMART" id="SM00387">
    <property type="entry name" value="HATPase_c"/>
    <property type="match status" value="1"/>
</dbReference>
<evidence type="ECO:0000256" key="10">
    <source>
        <dbReference type="ARBA" id="ARBA00022989"/>
    </source>
</evidence>
<evidence type="ECO:0000256" key="8">
    <source>
        <dbReference type="ARBA" id="ARBA00022777"/>
    </source>
</evidence>
<evidence type="ECO:0000313" key="16">
    <source>
        <dbReference type="Proteomes" id="UP001344906"/>
    </source>
</evidence>
<dbReference type="InterPro" id="IPR038318">
    <property type="entry name" value="KdpD_sf"/>
</dbReference>
<evidence type="ECO:0000256" key="9">
    <source>
        <dbReference type="ARBA" id="ARBA00022840"/>
    </source>
</evidence>
<evidence type="ECO:0000256" key="3">
    <source>
        <dbReference type="ARBA" id="ARBA00012438"/>
    </source>
</evidence>
<organism evidence="15 16">
    <name type="scientific">Dictyobacter halimunensis</name>
    <dbReference type="NCBI Taxonomy" id="3026934"/>
    <lineage>
        <taxon>Bacteria</taxon>
        <taxon>Bacillati</taxon>
        <taxon>Chloroflexota</taxon>
        <taxon>Ktedonobacteria</taxon>
        <taxon>Ktedonobacterales</taxon>
        <taxon>Dictyobacteraceae</taxon>
        <taxon>Dictyobacter</taxon>
    </lineage>
</organism>
<proteinExistence type="predicted"/>
<dbReference type="InterPro" id="IPR036890">
    <property type="entry name" value="HATPase_C_sf"/>
</dbReference>
<comment type="subcellular location">
    <subcellularLocation>
        <location evidence="2">Membrane</location>
        <topology evidence="2">Multi-pass membrane protein</topology>
    </subcellularLocation>
</comment>
<evidence type="ECO:0000256" key="13">
    <source>
        <dbReference type="SAM" id="Phobius"/>
    </source>
</evidence>
<dbReference type="InterPro" id="IPR005467">
    <property type="entry name" value="His_kinase_dom"/>
</dbReference>
<keyword evidence="5" id="KW-0808">Transferase</keyword>
<dbReference type="SUPFAM" id="SSF55874">
    <property type="entry name" value="ATPase domain of HSP90 chaperone/DNA topoisomerase II/histidine kinase"/>
    <property type="match status" value="1"/>
</dbReference>
<gene>
    <name evidence="15" type="ORF">KDH_78820</name>
</gene>
<keyword evidence="12 13" id="KW-0472">Membrane</keyword>
<keyword evidence="16" id="KW-1185">Reference proteome</keyword>
<keyword evidence="10 13" id="KW-1133">Transmembrane helix</keyword>
<keyword evidence="9" id="KW-0067">ATP-binding</keyword>
<dbReference type="PANTHER" id="PTHR43711">
    <property type="entry name" value="TWO-COMPONENT HISTIDINE KINASE"/>
    <property type="match status" value="1"/>
</dbReference>
<dbReference type="Pfam" id="PF00512">
    <property type="entry name" value="HisKA"/>
    <property type="match status" value="1"/>
</dbReference>
<evidence type="ECO:0000256" key="12">
    <source>
        <dbReference type="ARBA" id="ARBA00023136"/>
    </source>
</evidence>
<keyword evidence="8" id="KW-0418">Kinase</keyword>
<keyword evidence="11" id="KW-0902">Two-component regulatory system</keyword>
<dbReference type="PROSITE" id="PS50109">
    <property type="entry name" value="HIS_KIN"/>
    <property type="match status" value="1"/>
</dbReference>
<dbReference type="Gene3D" id="1.20.120.620">
    <property type="entry name" value="Backbone structure of the membrane domain of e. Coli histidine kinase receptor kdpd"/>
    <property type="match status" value="1"/>
</dbReference>
<feature type="transmembrane region" description="Helical" evidence="13">
    <location>
        <begin position="34"/>
        <end position="56"/>
    </location>
</feature>
<dbReference type="CDD" id="cd00075">
    <property type="entry name" value="HATPase"/>
    <property type="match status" value="1"/>
</dbReference>
<name>A0ABQ6G8A3_9CHLR</name>
<dbReference type="InterPro" id="IPR025201">
    <property type="entry name" value="KdpD_TM"/>
</dbReference>
<evidence type="ECO:0000256" key="11">
    <source>
        <dbReference type="ARBA" id="ARBA00023012"/>
    </source>
</evidence>
<dbReference type="InterPro" id="IPR004358">
    <property type="entry name" value="Sig_transdc_His_kin-like_C"/>
</dbReference>
<evidence type="ECO:0000256" key="2">
    <source>
        <dbReference type="ARBA" id="ARBA00004141"/>
    </source>
</evidence>
<dbReference type="EC" id="2.7.13.3" evidence="3"/>
<keyword evidence="4" id="KW-0597">Phosphoprotein</keyword>
<dbReference type="CDD" id="cd00082">
    <property type="entry name" value="HisKA"/>
    <property type="match status" value="1"/>
</dbReference>
<reference evidence="15 16" key="1">
    <citation type="submission" date="2023-02" db="EMBL/GenBank/DDBJ databases">
        <title>Dictyobacter halimunensis sp. nov., a new member of the class Ktedonobacteria from forest soil in a geothermal area.</title>
        <authorList>
            <person name="Rachmania M.K."/>
            <person name="Ningsih F."/>
            <person name="Sakai Y."/>
            <person name="Yabe S."/>
            <person name="Yokota A."/>
            <person name="Sjamsuridzal W."/>
        </authorList>
    </citation>
    <scope>NUCLEOTIDE SEQUENCE [LARGE SCALE GENOMIC DNA]</scope>
    <source>
        <strain evidence="15 16">S3.2.2.5</strain>
    </source>
</reference>
<evidence type="ECO:0000256" key="6">
    <source>
        <dbReference type="ARBA" id="ARBA00022692"/>
    </source>
</evidence>
<keyword evidence="7" id="KW-0547">Nucleotide-binding</keyword>
<dbReference type="InterPro" id="IPR003661">
    <property type="entry name" value="HisK_dim/P_dom"/>
</dbReference>
<evidence type="ECO:0000256" key="7">
    <source>
        <dbReference type="ARBA" id="ARBA00022741"/>
    </source>
</evidence>
<dbReference type="InterPro" id="IPR036097">
    <property type="entry name" value="HisK_dim/P_sf"/>
</dbReference>
<dbReference type="Gene3D" id="3.30.565.10">
    <property type="entry name" value="Histidine kinase-like ATPase, C-terminal domain"/>
    <property type="match status" value="1"/>
</dbReference>
<keyword evidence="6 13" id="KW-0812">Transmembrane</keyword>
<sequence length="372" mass="42427">MGYPITLLLAAGAFLIGWFESRLGLSHVFLTPPFVIVTLLAGGIWGIGPALLALGIEVLALDYWVVPPLGNITFFLWPNILSYGQFLIIQLVALWVVIRQKRYRDQLFLANQAISRHVEELQEINWQLERASDARDRFVTQASHELRTPLTGVRGLAQLTLRRLLREPPLPTNYSFLPTNLEKIETQTQRLHTLVDDLLSINYLHTGNVPLRRKECDLMHLCRDVISYFEPMTDQEIELKKCSDQTVIQADEDRLSQVLYNLIRNALQYSPPHTTVRVEVYSNEREALLGVHNDGSFIAPEHQEHLFEPFYRDPNIWNSAITGWGLGLTISKYLVEQQKGRIWVESSEHQGTTFWIALPSGSSGGQGKETME</sequence>